<evidence type="ECO:0000313" key="1">
    <source>
        <dbReference type="EMBL" id="CDA73194.1"/>
    </source>
</evidence>
<sequence length="50" mass="5853">MGLFVDFIMLHNIKPLSLHRVFHGIRFKVNEDWESGKIPFFICMLGMSIS</sequence>
<dbReference type="AlphaFoldDB" id="R6CK34"/>
<comment type="caution">
    <text evidence="1">The sequence shown here is derived from an EMBL/GenBank/DDBJ whole genome shotgun (WGS) entry which is preliminary data.</text>
</comment>
<proteinExistence type="predicted"/>
<protein>
    <submittedName>
        <fullName evidence="1">Uncharacterized protein</fullName>
    </submittedName>
</protein>
<accession>R6CK34</accession>
<dbReference type="EMBL" id="CBCJ010000231">
    <property type="protein sequence ID" value="CDA73194.1"/>
    <property type="molecule type" value="Genomic_DNA"/>
</dbReference>
<reference evidence="1" key="1">
    <citation type="submission" date="2012-11" db="EMBL/GenBank/DDBJ databases">
        <title>Dependencies among metagenomic species, viruses, plasmids and units of genetic variation.</title>
        <authorList>
            <person name="Nielsen H.B."/>
            <person name="Almeida M."/>
            <person name="Juncker A.S."/>
            <person name="Rasmussen S."/>
            <person name="Li J."/>
            <person name="Sunagawa S."/>
            <person name="Plichta D."/>
            <person name="Gautier L."/>
            <person name="Le Chatelier E."/>
            <person name="Peletier E."/>
            <person name="Bonde I."/>
            <person name="Nielsen T."/>
            <person name="Manichanh C."/>
            <person name="Arumugam M."/>
            <person name="Batto J."/>
            <person name="Santos M.B.Q.D."/>
            <person name="Blom N."/>
            <person name="Borruel N."/>
            <person name="Burgdorf K.S."/>
            <person name="Boumezbeur F."/>
            <person name="Casellas F."/>
            <person name="Dore J."/>
            <person name="Guarner F."/>
            <person name="Hansen T."/>
            <person name="Hildebrand F."/>
            <person name="Kaas R.S."/>
            <person name="Kennedy S."/>
            <person name="Kristiansen K."/>
            <person name="Kultima J.R."/>
            <person name="Leonard P."/>
            <person name="Levenez F."/>
            <person name="Lund O."/>
            <person name="Moumen B."/>
            <person name="Le Paslier D."/>
            <person name="Pons N."/>
            <person name="Pedersen O."/>
            <person name="Prifti E."/>
            <person name="Qin J."/>
            <person name="Raes J."/>
            <person name="Tap J."/>
            <person name="Tims S."/>
            <person name="Ussery D.W."/>
            <person name="Yamada T."/>
            <person name="MetaHit consortium"/>
            <person name="Renault P."/>
            <person name="Sicheritz-Ponten T."/>
            <person name="Bork P."/>
            <person name="Wang J."/>
            <person name="Brunak S."/>
            <person name="Ehrlich S.D."/>
        </authorList>
    </citation>
    <scope>NUCLEOTIDE SEQUENCE [LARGE SCALE GENOMIC DNA]</scope>
</reference>
<gene>
    <name evidence="1" type="ORF">BN509_00845</name>
</gene>
<organism evidence="1 2">
    <name type="scientific">Phocaeicola coprocola CAG:162</name>
    <dbReference type="NCBI Taxonomy" id="1263040"/>
    <lineage>
        <taxon>Bacteria</taxon>
        <taxon>Pseudomonadati</taxon>
        <taxon>Bacteroidota</taxon>
        <taxon>Bacteroidia</taxon>
        <taxon>Bacteroidales</taxon>
        <taxon>Bacteroidaceae</taxon>
        <taxon>Phocaeicola</taxon>
    </lineage>
</organism>
<dbReference type="Proteomes" id="UP000018362">
    <property type="component" value="Unassembled WGS sequence"/>
</dbReference>
<name>R6CK34_9BACT</name>
<evidence type="ECO:0000313" key="2">
    <source>
        <dbReference type="Proteomes" id="UP000018362"/>
    </source>
</evidence>